<evidence type="ECO:0000313" key="2">
    <source>
        <dbReference type="EMBL" id="KAE9385371.1"/>
    </source>
</evidence>
<dbReference type="OrthoDB" id="2976708at2759"/>
<feature type="compositionally biased region" description="Acidic residues" evidence="1">
    <location>
        <begin position="144"/>
        <end position="165"/>
    </location>
</feature>
<sequence>MTNQNDEELVALINRLPSNILNAFRDRTFTVDFIQKFPAIFLTHDWINLDALQNFLCTNGHEKFLEENIEILDSDEENDSDADAGIPALPQAEPRTPSSSQDGSYDLDPDFCEDPGDNGINPSPSSSPVALSRLGSIGVGNSAEESESDFEINSIDEDYSSDSEAESVTSDMVMDVEWKDAETQWMEDHISSEVLEKRAQSIAYLVDLSDPQYLRDGKVIDPEILLSEESQEHWTFESKGTNDSKTEVLVFEGHHKVLCRRVRQKCGGVYACEHADPRNLLRRKFKLRAEEASSVDKLTITYWNVINARDCNAVDDKGEPCMGKPLIKRYNEGSTDKFGHSYFVGCSGWTPRWRTGHRSYTISNRVDEELLAKLGNSEEMNSIAQIPTCTRILRARNGALKRFCGYPHNMDDTLSKLKKHPCPAYRTIFVPVDTSVQQICIVYGTTRKHSTRPEPHNHPILPQTKVTRAVEELYSKCIRAAGVIGSTTRLIHNAPSTRLLLDGDTPSTVHPALGDLRQQQKLIRKEKTKLFPQGTDWGGVWHEFQKDQRRIPSERYIHRITTSDSGGRIIFTIVPDLIAFIHDAKQFQGDGTFKRVAGPFDEYEITIWHHASSRTLTVARIYFDRKDKITYKCIFDGLQDLVFNLTERPLRFRALHPEGNLHAFGSDMELAELQAAGESFKRSHDPSHTGLQNISAEDTMKLISRICHTHCQRGVDNLKNKVTPEVYNKLMKFMYLPSNEAVHEFTEWVTSLNQPQVKAWWEHKLQPFILSGIIQCCSSMSAESWTITDATTNINEAQHAWTNKFTGTKLSLVEGILRQKSLKSGVLRNSRNSEFDRTSRKLNRDANKTKKKKQRKSQNNVVSDLRQKVAESKAATKDLQDKLKAASGSKARGPRKHAAESSSSGRVPTIRPSRAQARAVADPYPVNANPPSATTGNASPLPASIAGLYNVPDPLAWLDVVPSSGTASNNNNFGAVDFDWASFDMNMAGTRFDLNAGATFGANMDFGVGMGLNFGAGSGMNFGAVLIITLYNVDYLIYGAWVVCDFEVCGCECEPVISESEPRKRERGPSECERELAEWEASTCGSVLVMIKIPHDER</sequence>
<feature type="compositionally biased region" description="Basic and acidic residues" evidence="1">
    <location>
        <begin position="865"/>
        <end position="884"/>
    </location>
</feature>
<organism evidence="2 3">
    <name type="scientific">Gymnopus androsaceus JB14</name>
    <dbReference type="NCBI Taxonomy" id="1447944"/>
    <lineage>
        <taxon>Eukaryota</taxon>
        <taxon>Fungi</taxon>
        <taxon>Dikarya</taxon>
        <taxon>Basidiomycota</taxon>
        <taxon>Agaricomycotina</taxon>
        <taxon>Agaricomycetes</taxon>
        <taxon>Agaricomycetidae</taxon>
        <taxon>Agaricales</taxon>
        <taxon>Marasmiineae</taxon>
        <taxon>Omphalotaceae</taxon>
        <taxon>Gymnopus</taxon>
    </lineage>
</organism>
<evidence type="ECO:0000256" key="1">
    <source>
        <dbReference type="SAM" id="MobiDB-lite"/>
    </source>
</evidence>
<gene>
    <name evidence="2" type="ORF">BT96DRAFT_949886</name>
</gene>
<proteinExistence type="predicted"/>
<evidence type="ECO:0000313" key="3">
    <source>
        <dbReference type="Proteomes" id="UP000799118"/>
    </source>
</evidence>
<dbReference type="EMBL" id="ML769993">
    <property type="protein sequence ID" value="KAE9385371.1"/>
    <property type="molecule type" value="Genomic_DNA"/>
</dbReference>
<feature type="compositionally biased region" description="Polar residues" evidence="1">
    <location>
        <begin position="120"/>
        <end position="129"/>
    </location>
</feature>
<protein>
    <submittedName>
        <fullName evidence="2">Uncharacterized protein</fullName>
    </submittedName>
</protein>
<accession>A0A6A4GIG6</accession>
<reference evidence="2" key="1">
    <citation type="journal article" date="2019" name="Environ. Microbiol.">
        <title>Fungal ecological strategies reflected in gene transcription - a case study of two litter decomposers.</title>
        <authorList>
            <person name="Barbi F."/>
            <person name="Kohler A."/>
            <person name="Barry K."/>
            <person name="Baskaran P."/>
            <person name="Daum C."/>
            <person name="Fauchery L."/>
            <person name="Ihrmark K."/>
            <person name="Kuo A."/>
            <person name="LaButti K."/>
            <person name="Lipzen A."/>
            <person name="Morin E."/>
            <person name="Grigoriev I.V."/>
            <person name="Henrissat B."/>
            <person name="Lindahl B."/>
            <person name="Martin F."/>
        </authorList>
    </citation>
    <scope>NUCLEOTIDE SEQUENCE</scope>
    <source>
        <strain evidence="2">JB14</strain>
    </source>
</reference>
<feature type="region of interest" description="Disordered" evidence="1">
    <location>
        <begin position="828"/>
        <end position="918"/>
    </location>
</feature>
<name>A0A6A4GIG6_9AGAR</name>
<feature type="region of interest" description="Disordered" evidence="1">
    <location>
        <begin position="76"/>
        <end position="170"/>
    </location>
</feature>
<keyword evidence="3" id="KW-1185">Reference proteome</keyword>
<dbReference type="Proteomes" id="UP000799118">
    <property type="component" value="Unassembled WGS sequence"/>
</dbReference>
<dbReference type="AlphaFoldDB" id="A0A6A4GIG6"/>
<feature type="compositionally biased region" description="Acidic residues" evidence="1">
    <location>
        <begin position="105"/>
        <end position="116"/>
    </location>
</feature>
<feature type="compositionally biased region" description="Basic and acidic residues" evidence="1">
    <location>
        <begin position="831"/>
        <end position="848"/>
    </location>
</feature>